<dbReference type="Pfam" id="PF03101">
    <property type="entry name" value="FAR1"/>
    <property type="match status" value="1"/>
</dbReference>
<dbReference type="AlphaFoldDB" id="A0A6V7NP18"/>
<proteinExistence type="inferred from homology"/>
<feature type="compositionally biased region" description="Basic and acidic residues" evidence="4">
    <location>
        <begin position="554"/>
        <end position="576"/>
    </location>
</feature>
<accession>A0A6V7NP18</accession>
<reference evidence="7" key="1">
    <citation type="submission" date="2020-07" db="EMBL/GenBank/DDBJ databases">
        <authorList>
            <person name="Lin J."/>
        </authorList>
    </citation>
    <scope>NUCLEOTIDE SEQUENCE</scope>
</reference>
<dbReference type="Gene3D" id="3.30.559.10">
    <property type="entry name" value="Chloramphenicol acetyltransferase-like domain"/>
    <property type="match status" value="2"/>
</dbReference>
<dbReference type="Pfam" id="PF02458">
    <property type="entry name" value="Transferase"/>
    <property type="match status" value="2"/>
</dbReference>
<evidence type="ECO:0000256" key="3">
    <source>
        <dbReference type="ARBA" id="ARBA00023315"/>
    </source>
</evidence>
<keyword evidence="2" id="KW-0808">Transferase</keyword>
<evidence type="ECO:0000259" key="6">
    <source>
        <dbReference type="Pfam" id="PF10551"/>
    </source>
</evidence>
<evidence type="ECO:0000256" key="1">
    <source>
        <dbReference type="ARBA" id="ARBA00009861"/>
    </source>
</evidence>
<dbReference type="Pfam" id="PF10551">
    <property type="entry name" value="MULE"/>
    <property type="match status" value="1"/>
</dbReference>
<dbReference type="InterPro" id="IPR018289">
    <property type="entry name" value="MULE_transposase_dom"/>
</dbReference>
<feature type="domain" description="MULE transposase" evidence="6">
    <location>
        <begin position="145"/>
        <end position="191"/>
    </location>
</feature>
<dbReference type="EMBL" id="LR862140">
    <property type="protein sequence ID" value="CAD1820016.1"/>
    <property type="molecule type" value="Genomic_DNA"/>
</dbReference>
<feature type="compositionally biased region" description="Basic and acidic residues" evidence="4">
    <location>
        <begin position="105"/>
        <end position="125"/>
    </location>
</feature>
<dbReference type="PANTHER" id="PTHR31623:SF110">
    <property type="entry name" value="VINORINE SYNTHASE-LIKE"/>
    <property type="match status" value="1"/>
</dbReference>
<comment type="similarity">
    <text evidence="1">Belongs to the plant acyltransferase family.</text>
</comment>
<evidence type="ECO:0000259" key="5">
    <source>
        <dbReference type="Pfam" id="PF03101"/>
    </source>
</evidence>
<sequence length="594" mass="64825">MEHGSIIDSSVSMCNLDVRDEVNEEIEEIVANDQISNISKYPDDELYVGLEFTCIEDGKKFYNDYAFKMGFSIRKQTHYKARKHDDAITSMTYCCSKAGRSKTASQDKSEHQKSQDSHTPKKDCPNRRTNCKAHIVLKVDDRGKDETADTFCWLFETWMKAMYGKNPKAIITDQDPAMKKAIEIVFPTTIHSVHGDYQAVHAHPAGAPELHAGVGRPARPRLPPPRRLLLPGLPQTPAAERIRAMKSSLPRALSRFYPLAGELVLNTHVRCCDAGARFLEARADADLADFLRGLRGLHHVEKLLPCARSCSAAGAEGAPLLSVQATAFRCGGLALGVCACHKILDGRSLFLFLQSWASAAPDPVFDGAALFPPSQDVVPEEDQARPPARGRSPCARCCGAARCARALRPRGPRWRRSWSTRARAWRPPPDASFGNRCFSAGAAAAKATVELVLARSGAARGVLEEELGRSAKMMNADHTRKLRAPDGHSSAYALIVDGVIRSRGFEGFDHYFFSSWLSLPLYEVDFGWGGRPGWDHRAGSKPVGAHAAVAGGGPERRGSVGDDGGERDGRVRERRGAPPVRGSFRVVTPPPGGA</sequence>
<gene>
    <name evidence="7" type="ORF">CB5_LOCUS3227</name>
</gene>
<feature type="region of interest" description="Disordered" evidence="4">
    <location>
        <begin position="539"/>
        <end position="594"/>
    </location>
</feature>
<organism evidence="7">
    <name type="scientific">Ananas comosus var. bracteatus</name>
    <name type="common">red pineapple</name>
    <dbReference type="NCBI Taxonomy" id="296719"/>
    <lineage>
        <taxon>Eukaryota</taxon>
        <taxon>Viridiplantae</taxon>
        <taxon>Streptophyta</taxon>
        <taxon>Embryophyta</taxon>
        <taxon>Tracheophyta</taxon>
        <taxon>Spermatophyta</taxon>
        <taxon>Magnoliopsida</taxon>
        <taxon>Liliopsida</taxon>
        <taxon>Poales</taxon>
        <taxon>Bromeliaceae</taxon>
        <taxon>Bromelioideae</taxon>
        <taxon>Ananas</taxon>
    </lineage>
</organism>
<feature type="domain" description="FAR1" evidence="5">
    <location>
        <begin position="60"/>
        <end position="144"/>
    </location>
</feature>
<feature type="region of interest" description="Disordered" evidence="4">
    <location>
        <begin position="103"/>
        <end position="125"/>
    </location>
</feature>
<evidence type="ECO:0000313" key="7">
    <source>
        <dbReference type="EMBL" id="CAD1820016.1"/>
    </source>
</evidence>
<dbReference type="InterPro" id="IPR004330">
    <property type="entry name" value="FAR1_DNA_bnd_dom"/>
</dbReference>
<protein>
    <recommendedName>
        <fullName evidence="8">Protein FAR1-RELATED SEQUENCE</fullName>
    </recommendedName>
</protein>
<dbReference type="InterPro" id="IPR023213">
    <property type="entry name" value="CAT-like_dom_sf"/>
</dbReference>
<evidence type="ECO:0008006" key="8">
    <source>
        <dbReference type="Google" id="ProtNLM"/>
    </source>
</evidence>
<keyword evidence="3" id="KW-0012">Acyltransferase</keyword>
<evidence type="ECO:0000256" key="2">
    <source>
        <dbReference type="ARBA" id="ARBA00022679"/>
    </source>
</evidence>
<dbReference type="GO" id="GO:0016746">
    <property type="term" value="F:acyltransferase activity"/>
    <property type="evidence" value="ECO:0007669"/>
    <property type="project" value="UniProtKB-KW"/>
</dbReference>
<dbReference type="PANTHER" id="PTHR31623">
    <property type="entry name" value="F21J9.9"/>
    <property type="match status" value="1"/>
</dbReference>
<name>A0A6V7NP18_ANACO</name>
<evidence type="ECO:0000256" key="4">
    <source>
        <dbReference type="SAM" id="MobiDB-lite"/>
    </source>
</evidence>